<evidence type="ECO:0000256" key="4">
    <source>
        <dbReference type="ARBA" id="ARBA00023136"/>
    </source>
</evidence>
<comment type="caution">
    <text evidence="6">The sequence shown here is derived from an EMBL/GenBank/DDBJ whole genome shotgun (WGS) entry which is preliminary data.</text>
</comment>
<keyword evidence="3 5" id="KW-1133">Transmembrane helix</keyword>
<dbReference type="PANTHER" id="PTHR30249">
    <property type="entry name" value="PUTATIVE SEROTONIN TRANSPORTER"/>
    <property type="match status" value="1"/>
</dbReference>
<accession>A0ABV5WHD6</accession>
<evidence type="ECO:0000256" key="2">
    <source>
        <dbReference type="ARBA" id="ARBA00022692"/>
    </source>
</evidence>
<dbReference type="Pfam" id="PF04172">
    <property type="entry name" value="LrgB"/>
    <property type="match status" value="1"/>
</dbReference>
<name>A0ABV5WHD6_9BACI</name>
<sequence length="89" mass="8751">MIGGDPALTAAFVVGTGISGTMIGPWLMNKTGISHPLSRGLSLGTISHGQGTAGAATEGELQGAIAGVAMGIAAIFTSIVAPLLVPFLY</sequence>
<dbReference type="InterPro" id="IPR007300">
    <property type="entry name" value="CidB/LrgB"/>
</dbReference>
<dbReference type="PANTHER" id="PTHR30249:SF0">
    <property type="entry name" value="PLASTIDAL GLYCOLATE_GLYCERATE TRANSLOCATOR 1, CHLOROPLASTIC"/>
    <property type="match status" value="1"/>
</dbReference>
<feature type="transmembrane region" description="Helical" evidence="5">
    <location>
        <begin position="7"/>
        <end position="28"/>
    </location>
</feature>
<organism evidence="6 7">
    <name type="scientific">Ectobacillus funiculus</name>
    <dbReference type="NCBI Taxonomy" id="137993"/>
    <lineage>
        <taxon>Bacteria</taxon>
        <taxon>Bacillati</taxon>
        <taxon>Bacillota</taxon>
        <taxon>Bacilli</taxon>
        <taxon>Bacillales</taxon>
        <taxon>Bacillaceae</taxon>
        <taxon>Ectobacillus</taxon>
    </lineage>
</organism>
<evidence type="ECO:0000313" key="6">
    <source>
        <dbReference type="EMBL" id="MFB9760019.1"/>
    </source>
</evidence>
<evidence type="ECO:0000256" key="1">
    <source>
        <dbReference type="ARBA" id="ARBA00004141"/>
    </source>
</evidence>
<keyword evidence="4 5" id="KW-0472">Membrane</keyword>
<evidence type="ECO:0000313" key="7">
    <source>
        <dbReference type="Proteomes" id="UP001589609"/>
    </source>
</evidence>
<keyword evidence="7" id="KW-1185">Reference proteome</keyword>
<evidence type="ECO:0000256" key="3">
    <source>
        <dbReference type="ARBA" id="ARBA00022989"/>
    </source>
</evidence>
<feature type="transmembrane region" description="Helical" evidence="5">
    <location>
        <begin position="64"/>
        <end position="88"/>
    </location>
</feature>
<comment type="subcellular location">
    <subcellularLocation>
        <location evidence="1">Membrane</location>
        <topology evidence="1">Multi-pass membrane protein</topology>
    </subcellularLocation>
</comment>
<protein>
    <submittedName>
        <fullName evidence="6">LrgB family protein</fullName>
    </submittedName>
</protein>
<evidence type="ECO:0000256" key="5">
    <source>
        <dbReference type="SAM" id="Phobius"/>
    </source>
</evidence>
<gene>
    <name evidence="6" type="ORF">ACFFMS_16755</name>
</gene>
<dbReference type="Proteomes" id="UP001589609">
    <property type="component" value="Unassembled WGS sequence"/>
</dbReference>
<keyword evidence="2 5" id="KW-0812">Transmembrane</keyword>
<proteinExistence type="predicted"/>
<reference evidence="6 7" key="1">
    <citation type="submission" date="2024-09" db="EMBL/GenBank/DDBJ databases">
        <authorList>
            <person name="Sun Q."/>
            <person name="Mori K."/>
        </authorList>
    </citation>
    <scope>NUCLEOTIDE SEQUENCE [LARGE SCALE GENOMIC DNA]</scope>
    <source>
        <strain evidence="6 7">JCM 11201</strain>
    </source>
</reference>
<dbReference type="EMBL" id="JBHMAF010000108">
    <property type="protein sequence ID" value="MFB9760019.1"/>
    <property type="molecule type" value="Genomic_DNA"/>
</dbReference>